<accession>A0A0V1N2R2</accession>
<evidence type="ECO:0000313" key="1">
    <source>
        <dbReference type="EMBL" id="KRZ78290.1"/>
    </source>
</evidence>
<sequence>MLEIQCLAEDFLDDSTGKRLTYTPKNISDAVLNVRLPRYELSKFHGDNDSTKLSYLGFCLCGSALTAISDLSITAANNSVAIEILKNRYDGTKLHKNVVGSVKPLAVKLQLFHDKLNLHVRAVGAPGKGLSSMHISFYLFTKSAERLTTTAALEAKIETTPNTCAIFHGAHIYHCQKFMKTIWKDRWSCCEQQGLCFHCLRSESHIEKYCLQNKKLCNHPCCNGNHHQLLQAKSSQTRKEMSTC</sequence>
<dbReference type="Proteomes" id="UP000054843">
    <property type="component" value="Unassembled WGS sequence"/>
</dbReference>
<gene>
    <name evidence="1" type="ORF">T10_6350</name>
</gene>
<proteinExistence type="predicted"/>
<comment type="caution">
    <text evidence="1">The sequence shown here is derived from an EMBL/GenBank/DDBJ whole genome shotgun (WGS) entry which is preliminary data.</text>
</comment>
<dbReference type="STRING" id="268474.A0A0V1N2R2"/>
<evidence type="ECO:0000313" key="2">
    <source>
        <dbReference type="Proteomes" id="UP000054843"/>
    </source>
</evidence>
<dbReference type="AlphaFoldDB" id="A0A0V1N2R2"/>
<reference evidence="1 2" key="1">
    <citation type="submission" date="2015-01" db="EMBL/GenBank/DDBJ databases">
        <title>Evolution of Trichinella species and genotypes.</title>
        <authorList>
            <person name="Korhonen P.K."/>
            <person name="Edoardo P."/>
            <person name="Giuseppe L.R."/>
            <person name="Gasser R.B."/>
        </authorList>
    </citation>
    <scope>NUCLEOTIDE SEQUENCE [LARGE SCALE GENOMIC DNA]</scope>
    <source>
        <strain evidence="1">ISS1980</strain>
    </source>
</reference>
<keyword evidence="2" id="KW-1185">Reference proteome</keyword>
<name>A0A0V1N2R2_9BILA</name>
<protein>
    <submittedName>
        <fullName evidence="1">Uncharacterized protein</fullName>
    </submittedName>
</protein>
<dbReference type="EMBL" id="JYDO01000013">
    <property type="protein sequence ID" value="KRZ78290.1"/>
    <property type="molecule type" value="Genomic_DNA"/>
</dbReference>
<organism evidence="1 2">
    <name type="scientific">Trichinella papuae</name>
    <dbReference type="NCBI Taxonomy" id="268474"/>
    <lineage>
        <taxon>Eukaryota</taxon>
        <taxon>Metazoa</taxon>
        <taxon>Ecdysozoa</taxon>
        <taxon>Nematoda</taxon>
        <taxon>Enoplea</taxon>
        <taxon>Dorylaimia</taxon>
        <taxon>Trichinellida</taxon>
        <taxon>Trichinellidae</taxon>
        <taxon>Trichinella</taxon>
    </lineage>
</organism>